<evidence type="ECO:0000259" key="6">
    <source>
        <dbReference type="Pfam" id="PF00881"/>
    </source>
</evidence>
<evidence type="ECO:0000256" key="4">
    <source>
        <dbReference type="ARBA" id="ARBA00023002"/>
    </source>
</evidence>
<comment type="caution">
    <text evidence="7">The sequence shown here is derived from an EMBL/GenBank/DDBJ whole genome shotgun (WGS) entry which is preliminary data.</text>
</comment>
<dbReference type="InterPro" id="IPR029479">
    <property type="entry name" value="Nitroreductase"/>
</dbReference>
<evidence type="ECO:0000313" key="8">
    <source>
        <dbReference type="Proteomes" id="UP000070456"/>
    </source>
</evidence>
<dbReference type="EC" id="1.5.1.38" evidence="7"/>
<dbReference type="STRING" id="520762.AN619_26270"/>
<accession>A0A140L0N7</accession>
<evidence type="ECO:0000256" key="5">
    <source>
        <dbReference type="PIRNR" id="PIRNR005426"/>
    </source>
</evidence>
<evidence type="ECO:0000313" key="7">
    <source>
        <dbReference type="EMBL" id="KXG74112.1"/>
    </source>
</evidence>
<dbReference type="GO" id="GO:0052873">
    <property type="term" value="F:FMN reductase (NADPH) activity"/>
    <property type="evidence" value="ECO:0007669"/>
    <property type="project" value="UniProtKB-EC"/>
</dbReference>
<keyword evidence="5" id="KW-0521">NADP</keyword>
<dbReference type="Pfam" id="PF00881">
    <property type="entry name" value="Nitroreductase"/>
    <property type="match status" value="1"/>
</dbReference>
<sequence length="245" mass="28253">MNEVIRFMKSHRSIRKFTDKPIEDHLLKEIIESAQWASSSTFVQAYSIIGIKNPQTKKRLAYLCGEQPYIASCPVFLVFCADLHRLKMACEIHGTEMVGEYTESFIMATVDTALASQNAMLAAESLGLGGVYIGGIRNNPQEVSELLKLPEHVYPVFGICLGYPAEDPERKPRLPVEVVYKEEIYDDRADLEKIREYDKVISEYYLVRTKGKRNDTWTRQMAEKMQKETRPHMKEFLTKRGFLMK</sequence>
<keyword evidence="4 5" id="KW-0560">Oxidoreductase</keyword>
<dbReference type="InterPro" id="IPR000415">
    <property type="entry name" value="Nitroreductase-like"/>
</dbReference>
<dbReference type="PIRSF" id="PIRSF005426">
    <property type="entry name" value="Frp"/>
    <property type="match status" value="1"/>
</dbReference>
<dbReference type="OrthoDB" id="9775805at2"/>
<dbReference type="PANTHER" id="PTHR43425:SF2">
    <property type="entry name" value="OXYGEN-INSENSITIVE NADPH NITROREDUCTASE"/>
    <property type="match status" value="1"/>
</dbReference>
<name>A0A140L0N7_9FIRM</name>
<dbReference type="CDD" id="cd02146">
    <property type="entry name" value="NfsA-like"/>
    <property type="match status" value="1"/>
</dbReference>
<dbReference type="Proteomes" id="UP000070456">
    <property type="component" value="Unassembled WGS sequence"/>
</dbReference>
<dbReference type="PANTHER" id="PTHR43425">
    <property type="entry name" value="OXYGEN-INSENSITIVE NADPH NITROREDUCTASE"/>
    <property type="match status" value="1"/>
</dbReference>
<keyword evidence="8" id="KW-1185">Reference proteome</keyword>
<dbReference type="EMBL" id="LOEE01000064">
    <property type="protein sequence ID" value="KXG74112.1"/>
    <property type="molecule type" value="Genomic_DNA"/>
</dbReference>
<evidence type="ECO:0000256" key="2">
    <source>
        <dbReference type="ARBA" id="ARBA00022630"/>
    </source>
</evidence>
<dbReference type="SUPFAM" id="SSF55469">
    <property type="entry name" value="FMN-dependent nitroreductase-like"/>
    <property type="match status" value="1"/>
</dbReference>
<keyword evidence="3 5" id="KW-0288">FMN</keyword>
<dbReference type="PATRIC" id="fig|520762.4.peg.2899"/>
<dbReference type="Gene3D" id="3.40.109.10">
    <property type="entry name" value="NADH Oxidase"/>
    <property type="match status" value="1"/>
</dbReference>
<gene>
    <name evidence="7" type="primary">nfrA1</name>
    <name evidence="7" type="ORF">AN619_26270</name>
</gene>
<dbReference type="NCBIfam" id="NF008033">
    <property type="entry name" value="PRK10765.1"/>
    <property type="match status" value="1"/>
</dbReference>
<reference evidence="7 8" key="1">
    <citation type="submission" date="2015-12" db="EMBL/GenBank/DDBJ databases">
        <title>Draft genome sequence of the thermoanaerobe Thermotalea metallivorans, an isolate from the runoff channel of the Great Artesian Basin, Australia.</title>
        <authorList>
            <person name="Patel B.K."/>
        </authorList>
    </citation>
    <scope>NUCLEOTIDE SEQUENCE [LARGE SCALE GENOMIC DNA]</scope>
    <source>
        <strain evidence="7 8">B2-1</strain>
    </source>
</reference>
<feature type="domain" description="Nitroreductase" evidence="6">
    <location>
        <begin position="9"/>
        <end position="163"/>
    </location>
</feature>
<protein>
    <submittedName>
        <fullName evidence="7">FMN reductase (NADPH)</fullName>
        <ecNumber evidence="7">1.5.1.38</ecNumber>
    </submittedName>
</protein>
<keyword evidence="2 5" id="KW-0285">Flavoprotein</keyword>
<dbReference type="InterPro" id="IPR016446">
    <property type="entry name" value="Flavin_OxRdtase_Frp"/>
</dbReference>
<dbReference type="RefSeq" id="WP_068557642.1">
    <property type="nucleotide sequence ID" value="NZ_LOEE01000064.1"/>
</dbReference>
<dbReference type="AlphaFoldDB" id="A0A140L0N7"/>
<evidence type="ECO:0000256" key="1">
    <source>
        <dbReference type="ARBA" id="ARBA00008366"/>
    </source>
</evidence>
<proteinExistence type="inferred from homology"/>
<comment type="similarity">
    <text evidence="1 5">Belongs to the flavin oxidoreductase frp family.</text>
</comment>
<organism evidence="7 8">
    <name type="scientific">Thermotalea metallivorans</name>
    <dbReference type="NCBI Taxonomy" id="520762"/>
    <lineage>
        <taxon>Bacteria</taxon>
        <taxon>Bacillati</taxon>
        <taxon>Bacillota</taxon>
        <taxon>Clostridia</taxon>
        <taxon>Peptostreptococcales</taxon>
        <taxon>Thermotaleaceae</taxon>
        <taxon>Thermotalea</taxon>
    </lineage>
</organism>
<evidence type="ECO:0000256" key="3">
    <source>
        <dbReference type="ARBA" id="ARBA00022643"/>
    </source>
</evidence>